<name>A0ACC0CS15_9PEZI</name>
<organism evidence="1 2">
    <name type="scientific">Hypoxylon rubiginosum</name>
    <dbReference type="NCBI Taxonomy" id="110542"/>
    <lineage>
        <taxon>Eukaryota</taxon>
        <taxon>Fungi</taxon>
        <taxon>Dikarya</taxon>
        <taxon>Ascomycota</taxon>
        <taxon>Pezizomycotina</taxon>
        <taxon>Sordariomycetes</taxon>
        <taxon>Xylariomycetidae</taxon>
        <taxon>Xylariales</taxon>
        <taxon>Hypoxylaceae</taxon>
        <taxon>Hypoxylon</taxon>
    </lineage>
</organism>
<keyword evidence="2" id="KW-1185">Reference proteome</keyword>
<dbReference type="Proteomes" id="UP001497680">
    <property type="component" value="Unassembled WGS sequence"/>
</dbReference>
<evidence type="ECO:0000313" key="2">
    <source>
        <dbReference type="Proteomes" id="UP001497680"/>
    </source>
</evidence>
<protein>
    <submittedName>
        <fullName evidence="1">Uncharacterized protein</fullName>
    </submittedName>
</protein>
<proteinExistence type="predicted"/>
<evidence type="ECO:0000313" key="1">
    <source>
        <dbReference type="EMBL" id="KAI6083181.1"/>
    </source>
</evidence>
<comment type="caution">
    <text evidence="1">The sequence shown here is derived from an EMBL/GenBank/DDBJ whole genome shotgun (WGS) entry which is preliminary data.</text>
</comment>
<gene>
    <name evidence="1" type="ORF">F4821DRAFT_281077</name>
</gene>
<accession>A0ACC0CS15</accession>
<reference evidence="1 2" key="1">
    <citation type="journal article" date="2022" name="New Phytol.">
        <title>Ecological generalism drives hyperdiversity of secondary metabolite gene clusters in xylarialean endophytes.</title>
        <authorList>
            <person name="Franco M.E.E."/>
            <person name="Wisecaver J.H."/>
            <person name="Arnold A.E."/>
            <person name="Ju Y.M."/>
            <person name="Slot J.C."/>
            <person name="Ahrendt S."/>
            <person name="Moore L.P."/>
            <person name="Eastman K.E."/>
            <person name="Scott K."/>
            <person name="Konkel Z."/>
            <person name="Mondo S.J."/>
            <person name="Kuo A."/>
            <person name="Hayes R.D."/>
            <person name="Haridas S."/>
            <person name="Andreopoulos B."/>
            <person name="Riley R."/>
            <person name="LaButti K."/>
            <person name="Pangilinan J."/>
            <person name="Lipzen A."/>
            <person name="Amirebrahimi M."/>
            <person name="Yan J."/>
            <person name="Adam C."/>
            <person name="Keymanesh K."/>
            <person name="Ng V."/>
            <person name="Louie K."/>
            <person name="Northen T."/>
            <person name="Drula E."/>
            <person name="Henrissat B."/>
            <person name="Hsieh H.M."/>
            <person name="Youens-Clark K."/>
            <person name="Lutzoni F."/>
            <person name="Miadlikowska J."/>
            <person name="Eastwood D.C."/>
            <person name="Hamelin R.C."/>
            <person name="Grigoriev I.V."/>
            <person name="U'Ren J.M."/>
        </authorList>
    </citation>
    <scope>NUCLEOTIDE SEQUENCE [LARGE SCALE GENOMIC DNA]</scope>
    <source>
        <strain evidence="1 2">ER1909</strain>
    </source>
</reference>
<dbReference type="EMBL" id="MU394356">
    <property type="protein sequence ID" value="KAI6083181.1"/>
    <property type="molecule type" value="Genomic_DNA"/>
</dbReference>
<sequence>MQPSSLFAILSSVAAAAAAALAPEVSLFNGLPSGYTLGNITWMGNVTANGPEVSFTGASFHDIEAQIRQANPSFEWPTHDTADLPDFLNKDIEHLSCNLPQFWWAVKFRIEEGIDYLNGKTGRCYIPAGPQYCSRISCSYHSAIFWCNDNDHAVWIDCSLWSQYAQAIIDKCTVDDPSQDTKGQQFSTENWNIIVGYSEC</sequence>